<gene>
    <name evidence="2" type="ORF">HOLleu_43998</name>
</gene>
<reference evidence="2" key="1">
    <citation type="submission" date="2021-10" db="EMBL/GenBank/DDBJ databases">
        <title>Tropical sea cucumber genome reveals ecological adaptation and Cuvierian tubules defense mechanism.</title>
        <authorList>
            <person name="Chen T."/>
        </authorList>
    </citation>
    <scope>NUCLEOTIDE SEQUENCE</scope>
    <source>
        <strain evidence="2">Nanhai2018</strain>
        <tissue evidence="2">Muscle</tissue>
    </source>
</reference>
<sequence>MEDIRFTRIREYFLLGLSNREILLALSEFDGIIISNRHLKRLMNRGGLFRRKNHDNIVDVALFVNNELERSGNLHGYRWFHQKLRNSGFMIDKETVRSLLLVLDPEGVAIRRRRRLRRRRYNGIGPNYVWHIDSYDKLKPFGICINGCIDGFSRYVLWVEAHTTSSDPRLIAGYFVTAVNSVGGCPRIVRGDLGTENCAVRDMQFFLRRNGLDRHAADRSFVYGKSTSNQRIEFWWGILRKECADFWIDLFSHLRDNEGLFDGGDLDKALIQFCFLNMIQVRYVISALVFAVEHTSHYSITITPWAIWKAIYDVPFTVNAQDYSNPVPVDELEVCHEECRFKGDIPCCREVFELCCILMQERNLEAPTSPRQGTELYKYLRETIRNAL</sequence>
<dbReference type="AlphaFoldDB" id="A0A9Q0YA47"/>
<evidence type="ECO:0000259" key="1">
    <source>
        <dbReference type="Pfam" id="PF24764"/>
    </source>
</evidence>
<keyword evidence="3" id="KW-1185">Reference proteome</keyword>
<dbReference type="Proteomes" id="UP001152320">
    <property type="component" value="Unassembled WGS sequence"/>
</dbReference>
<dbReference type="InterPro" id="IPR036397">
    <property type="entry name" value="RNaseH_sf"/>
</dbReference>
<proteinExistence type="predicted"/>
<dbReference type="Pfam" id="PF24764">
    <property type="entry name" value="rva_4"/>
    <property type="match status" value="1"/>
</dbReference>
<protein>
    <recommendedName>
        <fullName evidence="1">Integrase core domain-containing protein</fullName>
    </recommendedName>
</protein>
<dbReference type="EMBL" id="JAIZAY010000576">
    <property type="protein sequence ID" value="KAJ8018160.1"/>
    <property type="molecule type" value="Genomic_DNA"/>
</dbReference>
<dbReference type="OrthoDB" id="10045093at2759"/>
<dbReference type="GO" id="GO:0003676">
    <property type="term" value="F:nucleic acid binding"/>
    <property type="evidence" value="ECO:0007669"/>
    <property type="project" value="InterPro"/>
</dbReference>
<dbReference type="Gene3D" id="3.30.420.10">
    <property type="entry name" value="Ribonuclease H-like superfamily/Ribonuclease H"/>
    <property type="match status" value="1"/>
</dbReference>
<dbReference type="PANTHER" id="PTHR46791">
    <property type="entry name" value="EXPRESSED PROTEIN"/>
    <property type="match status" value="1"/>
</dbReference>
<comment type="caution">
    <text evidence="2">The sequence shown here is derived from an EMBL/GenBank/DDBJ whole genome shotgun (WGS) entry which is preliminary data.</text>
</comment>
<organism evidence="2 3">
    <name type="scientific">Holothuria leucospilota</name>
    <name type="common">Black long sea cucumber</name>
    <name type="synonym">Mertensiothuria leucospilota</name>
    <dbReference type="NCBI Taxonomy" id="206669"/>
    <lineage>
        <taxon>Eukaryota</taxon>
        <taxon>Metazoa</taxon>
        <taxon>Echinodermata</taxon>
        <taxon>Eleutherozoa</taxon>
        <taxon>Echinozoa</taxon>
        <taxon>Holothuroidea</taxon>
        <taxon>Aspidochirotacea</taxon>
        <taxon>Aspidochirotida</taxon>
        <taxon>Holothuriidae</taxon>
        <taxon>Holothuria</taxon>
    </lineage>
</organism>
<evidence type="ECO:0000313" key="2">
    <source>
        <dbReference type="EMBL" id="KAJ8018160.1"/>
    </source>
</evidence>
<accession>A0A9Q0YA47</accession>
<dbReference type="InterPro" id="IPR058913">
    <property type="entry name" value="Integrase_dom_put"/>
</dbReference>
<name>A0A9Q0YA47_HOLLE</name>
<evidence type="ECO:0000313" key="3">
    <source>
        <dbReference type="Proteomes" id="UP001152320"/>
    </source>
</evidence>
<dbReference type="InterPro" id="IPR012337">
    <property type="entry name" value="RNaseH-like_sf"/>
</dbReference>
<feature type="domain" description="Integrase core" evidence="1">
    <location>
        <begin position="121"/>
        <end position="282"/>
    </location>
</feature>
<dbReference type="PANTHER" id="PTHR46791:SF13">
    <property type="entry name" value="CLR5 DOMAIN-CONTAINING PROTEIN"/>
    <property type="match status" value="1"/>
</dbReference>
<dbReference type="SUPFAM" id="SSF53098">
    <property type="entry name" value="Ribonuclease H-like"/>
    <property type="match status" value="1"/>
</dbReference>